<dbReference type="KEGG" id="bths:CNY62_07360"/>
<reference evidence="2 3" key="1">
    <citation type="submission" date="2017-09" db="EMBL/GenBank/DDBJ databases">
        <title>Complete Genome Sequences of Two Strains of the Meat Spoilage Bacterium Brochothrix thermosphacta Isolated from Ground Chicken.</title>
        <authorList>
            <person name="Paoli G.C."/>
            <person name="Wijey C."/>
            <person name="Chen C.-Y."/>
            <person name="Nguyen L."/>
            <person name="Yan X."/>
            <person name="Irwin P.L."/>
        </authorList>
    </citation>
    <scope>NUCLEOTIDE SEQUENCE [LARGE SCALE GENOMIC DNA]</scope>
    <source>
        <strain evidence="2 3">BI</strain>
    </source>
</reference>
<dbReference type="EMBL" id="CP023483">
    <property type="protein sequence ID" value="ATF26224.1"/>
    <property type="molecule type" value="Genomic_DNA"/>
</dbReference>
<dbReference type="AlphaFoldDB" id="A0A1D2JY61"/>
<feature type="chain" id="PRO_5030026214" evidence="1">
    <location>
        <begin position="29"/>
        <end position="101"/>
    </location>
</feature>
<name>A0A1D2JY61_BROTH</name>
<sequence>MKKQNEFIGFTIIFLSATIIMLPHSVQAADTYSANDSIKINFSNKKMVKEKKSKPDDTQQNFKKIEQQLAIMQGEKIEDDNTDTYLGGFFSSLAGTVFFAE</sequence>
<protein>
    <submittedName>
        <fullName evidence="2">Uncharacterized protein</fullName>
    </submittedName>
</protein>
<dbReference type="RefSeq" id="WP_069125205.1">
    <property type="nucleotide sequence ID" value="NZ_CP023483.1"/>
</dbReference>
<evidence type="ECO:0000313" key="2">
    <source>
        <dbReference type="EMBL" id="ATF26224.1"/>
    </source>
</evidence>
<feature type="signal peptide" evidence="1">
    <location>
        <begin position="1"/>
        <end position="28"/>
    </location>
</feature>
<gene>
    <name evidence="2" type="ORF">CNY62_07360</name>
</gene>
<organism evidence="2 3">
    <name type="scientific">Brochothrix thermosphacta</name>
    <name type="common">Microbacterium thermosphactum</name>
    <dbReference type="NCBI Taxonomy" id="2756"/>
    <lineage>
        <taxon>Bacteria</taxon>
        <taxon>Bacillati</taxon>
        <taxon>Bacillota</taxon>
        <taxon>Bacilli</taxon>
        <taxon>Bacillales</taxon>
        <taxon>Listeriaceae</taxon>
        <taxon>Brochothrix</taxon>
    </lineage>
</organism>
<evidence type="ECO:0000256" key="1">
    <source>
        <dbReference type="SAM" id="SignalP"/>
    </source>
</evidence>
<proteinExistence type="predicted"/>
<dbReference type="STRING" id="2756.BFR44_10305"/>
<accession>A0A1D2JY61</accession>
<dbReference type="Proteomes" id="UP000243591">
    <property type="component" value="Chromosome"/>
</dbReference>
<keyword evidence="3" id="KW-1185">Reference proteome</keyword>
<evidence type="ECO:0000313" key="3">
    <source>
        <dbReference type="Proteomes" id="UP000243591"/>
    </source>
</evidence>
<keyword evidence="1" id="KW-0732">Signal</keyword>